<evidence type="ECO:0000256" key="1">
    <source>
        <dbReference type="HAMAP-Rule" id="MF_03149"/>
    </source>
</evidence>
<dbReference type="EC" id="6.3.5.-" evidence="1"/>
<keyword evidence="2" id="KW-0472">Membrane</keyword>
<dbReference type="GO" id="GO:0050567">
    <property type="term" value="F:glutaminyl-tRNA synthase (glutamine-hydrolyzing) activity"/>
    <property type="evidence" value="ECO:0007669"/>
    <property type="project" value="UniProtKB-UniRule"/>
</dbReference>
<comment type="subcellular location">
    <subcellularLocation>
        <location evidence="1">Mitochondrion</location>
    </subcellularLocation>
</comment>
<evidence type="ECO:0000313" key="4">
    <source>
        <dbReference type="Proteomes" id="UP000031036"/>
    </source>
</evidence>
<dbReference type="GO" id="GO:0005524">
    <property type="term" value="F:ATP binding"/>
    <property type="evidence" value="ECO:0007669"/>
    <property type="project" value="UniProtKB-KW"/>
</dbReference>
<protein>
    <recommendedName>
        <fullName evidence="1">Glutamyl-tRNA(Gln) amidotransferase subunit C, mitochondrial</fullName>
        <shortName evidence="1">Glu-AdT subunit C</shortName>
        <ecNumber evidence="1">6.3.5.-</ecNumber>
    </recommendedName>
</protein>
<dbReference type="InterPro" id="IPR036113">
    <property type="entry name" value="Asp/Glu-ADT_sf_sub_c"/>
</dbReference>
<comment type="function">
    <text evidence="1">Allows the formation of correctly charged Gln-tRNA(Gln) through the transamidation of misacylated Glu-tRNA(Gln) in the mitochondria. The reaction takes place in the presence of glutamine and ATP through an activated gamma-phospho-Glu-tRNA(Gln).</text>
</comment>
<dbReference type="SUPFAM" id="SSF81321">
    <property type="entry name" value="Family A G protein-coupled receptor-like"/>
    <property type="match status" value="1"/>
</dbReference>
<dbReference type="GO" id="GO:0016740">
    <property type="term" value="F:transferase activity"/>
    <property type="evidence" value="ECO:0007669"/>
    <property type="project" value="UniProtKB-KW"/>
</dbReference>
<feature type="transmembrane region" description="Helical" evidence="2">
    <location>
        <begin position="208"/>
        <end position="227"/>
    </location>
</feature>
<dbReference type="Pfam" id="PF10321">
    <property type="entry name" value="7TM_GPCR_Srt"/>
    <property type="match status" value="1"/>
</dbReference>
<dbReference type="OrthoDB" id="5394539at2759"/>
<comment type="similarity">
    <text evidence="1">Belongs to the GatC family.</text>
</comment>
<keyword evidence="1" id="KW-0547">Nucleotide-binding</keyword>
<keyword evidence="1" id="KW-0067">ATP-binding</keyword>
<dbReference type="GO" id="GO:0006450">
    <property type="term" value="P:regulation of translational fidelity"/>
    <property type="evidence" value="ECO:0007669"/>
    <property type="project" value="InterPro"/>
</dbReference>
<dbReference type="InterPro" id="IPR019425">
    <property type="entry name" value="7TM_GPCR_serpentine_rcpt_Srt"/>
</dbReference>
<feature type="transmembrane region" description="Helical" evidence="2">
    <location>
        <begin position="41"/>
        <end position="62"/>
    </location>
</feature>
<keyword evidence="1" id="KW-0436">Ligase</keyword>
<comment type="subunit">
    <text evidence="1">Subunit of the heterotrimeric GatCAB amidotransferase (AdT) complex, composed of A, B and C subunits.</text>
</comment>
<dbReference type="GO" id="GO:0005739">
    <property type="term" value="C:mitochondrion"/>
    <property type="evidence" value="ECO:0007669"/>
    <property type="project" value="UniProtKB-SubCell"/>
</dbReference>
<name>A0A0B2W1D4_TOXCA</name>
<proteinExistence type="inferred from homology"/>
<gene>
    <name evidence="3" type="ORF">Tcan_10048</name>
</gene>
<dbReference type="HAMAP" id="MF_00122">
    <property type="entry name" value="GatC"/>
    <property type="match status" value="1"/>
</dbReference>
<feature type="transmembrane region" description="Helical" evidence="2">
    <location>
        <begin position="154"/>
        <end position="171"/>
    </location>
</feature>
<keyword evidence="2" id="KW-0812">Transmembrane</keyword>
<dbReference type="SUPFAM" id="SSF141000">
    <property type="entry name" value="Glu-tRNAGln amidotransferase C subunit"/>
    <property type="match status" value="1"/>
</dbReference>
<feature type="transmembrane region" description="Helical" evidence="2">
    <location>
        <begin position="110"/>
        <end position="133"/>
    </location>
</feature>
<dbReference type="STRING" id="6265.A0A0B2W1D4"/>
<dbReference type="PANTHER" id="PTHR23021:SF11">
    <property type="entry name" value="SERPENTINE RECEPTOR, CLASS T"/>
    <property type="match status" value="1"/>
</dbReference>
<dbReference type="GO" id="GO:0030956">
    <property type="term" value="C:glutamyl-tRNA(Gln) amidotransferase complex"/>
    <property type="evidence" value="ECO:0007669"/>
    <property type="project" value="UniProtKB-UniRule"/>
</dbReference>
<dbReference type="EMBL" id="JPKZ01000334">
    <property type="protein sequence ID" value="KHN87763.1"/>
    <property type="molecule type" value="Genomic_DNA"/>
</dbReference>
<evidence type="ECO:0000256" key="2">
    <source>
        <dbReference type="SAM" id="Phobius"/>
    </source>
</evidence>
<keyword evidence="1" id="KW-0648">Protein biosynthesis</keyword>
<dbReference type="Proteomes" id="UP000031036">
    <property type="component" value="Unassembled WGS sequence"/>
</dbReference>
<dbReference type="GO" id="GO:0070681">
    <property type="term" value="P:glutaminyl-tRNAGln biosynthesis via transamidation"/>
    <property type="evidence" value="ECO:0007669"/>
    <property type="project" value="UniProtKB-UniRule"/>
</dbReference>
<feature type="transmembrane region" description="Helical" evidence="2">
    <location>
        <begin position="74"/>
        <end position="98"/>
    </location>
</feature>
<reference evidence="3 4" key="1">
    <citation type="submission" date="2014-11" db="EMBL/GenBank/DDBJ databases">
        <title>Genetic blueprint of the zoonotic pathogen Toxocara canis.</title>
        <authorList>
            <person name="Zhu X.-Q."/>
            <person name="Korhonen P.K."/>
            <person name="Cai H."/>
            <person name="Young N.D."/>
            <person name="Nejsum P."/>
            <person name="von Samson-Himmelstjerna G."/>
            <person name="Boag P.R."/>
            <person name="Tan P."/>
            <person name="Li Q."/>
            <person name="Min J."/>
            <person name="Yang Y."/>
            <person name="Wang X."/>
            <person name="Fang X."/>
            <person name="Hall R.S."/>
            <person name="Hofmann A."/>
            <person name="Sternberg P.W."/>
            <person name="Jex A.R."/>
            <person name="Gasser R.B."/>
        </authorList>
    </citation>
    <scope>NUCLEOTIDE SEQUENCE [LARGE SCALE GENOMIC DNA]</scope>
    <source>
        <strain evidence="3">PN_DK_2014</strain>
    </source>
</reference>
<keyword evidence="3" id="KW-0808">Transferase</keyword>
<dbReference type="GO" id="GO:0032543">
    <property type="term" value="P:mitochondrial translation"/>
    <property type="evidence" value="ECO:0007669"/>
    <property type="project" value="UniProtKB-UniRule"/>
</dbReference>
<dbReference type="AlphaFoldDB" id="A0A0B2W1D4"/>
<keyword evidence="2" id="KW-1133">Transmembrane helix</keyword>
<dbReference type="InterPro" id="IPR003837">
    <property type="entry name" value="GatC"/>
</dbReference>
<dbReference type="PANTHER" id="PTHR23021">
    <property type="entry name" value="SERPENTINE RECEPTOR, CLASS T"/>
    <property type="match status" value="1"/>
</dbReference>
<dbReference type="Pfam" id="PF02686">
    <property type="entry name" value="GatC"/>
    <property type="match status" value="1"/>
</dbReference>
<comment type="catalytic activity">
    <reaction evidence="1">
        <text>L-glutamyl-tRNA(Gln) + L-glutamine + ATP + H2O = L-glutaminyl-tRNA(Gln) + L-glutamate + ADP + phosphate + H(+)</text>
        <dbReference type="Rhea" id="RHEA:17521"/>
        <dbReference type="Rhea" id="RHEA-COMP:9681"/>
        <dbReference type="Rhea" id="RHEA-COMP:9684"/>
        <dbReference type="ChEBI" id="CHEBI:15377"/>
        <dbReference type="ChEBI" id="CHEBI:15378"/>
        <dbReference type="ChEBI" id="CHEBI:29985"/>
        <dbReference type="ChEBI" id="CHEBI:30616"/>
        <dbReference type="ChEBI" id="CHEBI:43474"/>
        <dbReference type="ChEBI" id="CHEBI:58359"/>
        <dbReference type="ChEBI" id="CHEBI:78520"/>
        <dbReference type="ChEBI" id="CHEBI:78521"/>
        <dbReference type="ChEBI" id="CHEBI:456216"/>
    </reaction>
</comment>
<evidence type="ECO:0000313" key="3">
    <source>
        <dbReference type="EMBL" id="KHN87763.1"/>
    </source>
</evidence>
<comment type="caution">
    <text evidence="3">The sequence shown here is derived from an EMBL/GenBank/DDBJ whole genome shotgun (WGS) entry which is preliminary data.</text>
</comment>
<keyword evidence="4" id="KW-1185">Reference proteome</keyword>
<sequence length="380" mass="43892">MALRFFGLESYFTNNGELYNCSSFPREYWQKRAPQNIGLGIFYLVSGLTYQILYIPCLYVISQTKQLRHSCFKIMFFLGVLDVICLTINADLSGYFSIVGANFCLYPTLMFLSGSIAIGMWSGSCYCCVLLAVDRCIDLWKPNLKETLFEGSRIWIWLFGCVLYISYFTLYDKPLIYDSLYSTWFFNPHIHNDQANLYTSIGHDINNIMVVVALPALYTFICILLCVRYRETRAKTISDAKKKIDESAVEEPPLFDKELITHLERLSLVRFSDEEAVAHLRKAVKYANQLKLLDTTIYKNFYFHGVEPMETVVEDLACPLREDVVDQTVTKKEVLSNAAELIEDYFVTPPGNIPLEESDNLDLTKVNEWDWLAMDKKKRV</sequence>
<keyword evidence="1" id="KW-0496">Mitochondrion</keyword>
<dbReference type="Gene3D" id="1.20.1070.10">
    <property type="entry name" value="Rhodopsin 7-helix transmembrane proteins"/>
    <property type="match status" value="1"/>
</dbReference>
<organism evidence="3 4">
    <name type="scientific">Toxocara canis</name>
    <name type="common">Canine roundworm</name>
    <dbReference type="NCBI Taxonomy" id="6265"/>
    <lineage>
        <taxon>Eukaryota</taxon>
        <taxon>Metazoa</taxon>
        <taxon>Ecdysozoa</taxon>
        <taxon>Nematoda</taxon>
        <taxon>Chromadorea</taxon>
        <taxon>Rhabditida</taxon>
        <taxon>Spirurina</taxon>
        <taxon>Ascaridomorpha</taxon>
        <taxon>Ascaridoidea</taxon>
        <taxon>Toxocaridae</taxon>
        <taxon>Toxocara</taxon>
    </lineage>
</organism>
<accession>A0A0B2W1D4</accession>